<name>A0ACA9RNT4_9GLOM</name>
<keyword evidence="2" id="KW-1185">Reference proteome</keyword>
<dbReference type="Proteomes" id="UP000789920">
    <property type="component" value="Unassembled WGS sequence"/>
</dbReference>
<organism evidence="1 2">
    <name type="scientific">Racocetra persica</name>
    <dbReference type="NCBI Taxonomy" id="160502"/>
    <lineage>
        <taxon>Eukaryota</taxon>
        <taxon>Fungi</taxon>
        <taxon>Fungi incertae sedis</taxon>
        <taxon>Mucoromycota</taxon>
        <taxon>Glomeromycotina</taxon>
        <taxon>Glomeromycetes</taxon>
        <taxon>Diversisporales</taxon>
        <taxon>Gigasporaceae</taxon>
        <taxon>Racocetra</taxon>
    </lineage>
</organism>
<sequence>KCNHCEKDFVDLISRLNDHLLKCTKLPKSVKASLNIQNSDSMS</sequence>
<accession>A0ACA9RNT4</accession>
<reference evidence="1" key="1">
    <citation type="submission" date="2021-06" db="EMBL/GenBank/DDBJ databases">
        <authorList>
            <person name="Kallberg Y."/>
            <person name="Tangrot J."/>
            <person name="Rosling A."/>
        </authorList>
    </citation>
    <scope>NUCLEOTIDE SEQUENCE</scope>
    <source>
        <strain evidence="1">MA461A</strain>
    </source>
</reference>
<feature type="non-terminal residue" evidence="1">
    <location>
        <position position="43"/>
    </location>
</feature>
<protein>
    <submittedName>
        <fullName evidence="1">12903_t:CDS:1</fullName>
    </submittedName>
</protein>
<evidence type="ECO:0000313" key="2">
    <source>
        <dbReference type="Proteomes" id="UP000789920"/>
    </source>
</evidence>
<evidence type="ECO:0000313" key="1">
    <source>
        <dbReference type="EMBL" id="CAG8800055.1"/>
    </source>
</evidence>
<proteinExistence type="predicted"/>
<gene>
    <name evidence="1" type="ORF">RPERSI_LOCUS20840</name>
</gene>
<dbReference type="EMBL" id="CAJVQC010059724">
    <property type="protein sequence ID" value="CAG8800055.1"/>
    <property type="molecule type" value="Genomic_DNA"/>
</dbReference>
<comment type="caution">
    <text evidence="1">The sequence shown here is derived from an EMBL/GenBank/DDBJ whole genome shotgun (WGS) entry which is preliminary data.</text>
</comment>
<feature type="non-terminal residue" evidence="1">
    <location>
        <position position="1"/>
    </location>
</feature>